<dbReference type="PANTHER" id="PTHR11616:SF321">
    <property type="entry name" value="SODIUM-DEPENDENT NUTRIENT AMINO ACID TRANSPORTER 1-RELATED"/>
    <property type="match status" value="1"/>
</dbReference>
<evidence type="ECO:0000256" key="7">
    <source>
        <dbReference type="ARBA" id="ARBA00023180"/>
    </source>
</evidence>
<comment type="caution">
    <text evidence="10">The sequence shown here is derived from an EMBL/GenBank/DDBJ whole genome shotgun (WGS) entry which is preliminary data.</text>
</comment>
<evidence type="ECO:0000256" key="4">
    <source>
        <dbReference type="ARBA" id="ARBA00022692"/>
    </source>
</evidence>
<dbReference type="GO" id="GO:0005886">
    <property type="term" value="C:plasma membrane"/>
    <property type="evidence" value="ECO:0007669"/>
    <property type="project" value="TreeGrafter"/>
</dbReference>
<comment type="subcellular location">
    <subcellularLocation>
        <location evidence="1">Membrane</location>
        <topology evidence="1">Multi-pass membrane protein</topology>
    </subcellularLocation>
</comment>
<accession>A0AAV2HVD8</accession>
<keyword evidence="4 9" id="KW-0812">Transmembrane</keyword>
<dbReference type="PROSITE" id="PS50267">
    <property type="entry name" value="NA_NEUROTRAN_SYMP_3"/>
    <property type="match status" value="1"/>
</dbReference>
<proteinExistence type="inferred from homology"/>
<organism evidence="10 11">
    <name type="scientific">Lymnaea stagnalis</name>
    <name type="common">Great pond snail</name>
    <name type="synonym">Helix stagnalis</name>
    <dbReference type="NCBI Taxonomy" id="6523"/>
    <lineage>
        <taxon>Eukaryota</taxon>
        <taxon>Metazoa</taxon>
        <taxon>Spiralia</taxon>
        <taxon>Lophotrochozoa</taxon>
        <taxon>Mollusca</taxon>
        <taxon>Gastropoda</taxon>
        <taxon>Heterobranchia</taxon>
        <taxon>Euthyneura</taxon>
        <taxon>Panpulmonata</taxon>
        <taxon>Hygrophila</taxon>
        <taxon>Lymnaeoidea</taxon>
        <taxon>Lymnaeidae</taxon>
        <taxon>Lymnaea</taxon>
    </lineage>
</organism>
<dbReference type="GO" id="GO:0005283">
    <property type="term" value="F:amino acid:sodium symporter activity"/>
    <property type="evidence" value="ECO:0007669"/>
    <property type="project" value="TreeGrafter"/>
</dbReference>
<feature type="transmembrane region" description="Helical" evidence="9">
    <location>
        <begin position="64"/>
        <end position="90"/>
    </location>
</feature>
<dbReference type="AlphaFoldDB" id="A0AAV2HVD8"/>
<feature type="transmembrane region" description="Helical" evidence="9">
    <location>
        <begin position="299"/>
        <end position="321"/>
    </location>
</feature>
<evidence type="ECO:0000256" key="2">
    <source>
        <dbReference type="ARBA" id="ARBA00006459"/>
    </source>
</evidence>
<feature type="transmembrane region" description="Helical" evidence="9">
    <location>
        <begin position="401"/>
        <end position="421"/>
    </location>
</feature>
<evidence type="ECO:0000313" key="11">
    <source>
        <dbReference type="Proteomes" id="UP001497497"/>
    </source>
</evidence>
<dbReference type="Proteomes" id="UP001497497">
    <property type="component" value="Unassembled WGS sequence"/>
</dbReference>
<dbReference type="InterPro" id="IPR000175">
    <property type="entry name" value="Na/ntran_symport"/>
</dbReference>
<feature type="transmembrane region" description="Helical" evidence="9">
    <location>
        <begin position="7"/>
        <end position="27"/>
    </location>
</feature>
<dbReference type="InterPro" id="IPR037272">
    <property type="entry name" value="SNS_sf"/>
</dbReference>
<feature type="transmembrane region" description="Helical" evidence="9">
    <location>
        <begin position="522"/>
        <end position="547"/>
    </location>
</feature>
<evidence type="ECO:0000256" key="8">
    <source>
        <dbReference type="SAM" id="MobiDB-lite"/>
    </source>
</evidence>
<evidence type="ECO:0000313" key="10">
    <source>
        <dbReference type="EMBL" id="CAL1536896.1"/>
    </source>
</evidence>
<keyword evidence="3" id="KW-0813">Transport</keyword>
<feature type="transmembrane region" description="Helical" evidence="9">
    <location>
        <begin position="470"/>
        <end position="490"/>
    </location>
</feature>
<keyword evidence="7" id="KW-0325">Glycoprotein</keyword>
<dbReference type="Pfam" id="PF00209">
    <property type="entry name" value="SNF"/>
    <property type="match status" value="1"/>
</dbReference>
<feature type="region of interest" description="Disordered" evidence="8">
    <location>
        <begin position="611"/>
        <end position="632"/>
    </location>
</feature>
<feature type="transmembrane region" description="Helical" evidence="9">
    <location>
        <begin position="355"/>
        <end position="381"/>
    </location>
</feature>
<feature type="compositionally biased region" description="Basic and acidic residues" evidence="8">
    <location>
        <begin position="622"/>
        <end position="632"/>
    </location>
</feature>
<evidence type="ECO:0000256" key="3">
    <source>
        <dbReference type="ARBA" id="ARBA00022448"/>
    </source>
</evidence>
<sequence length="632" mass="72047">MSIEIPPWNVVQFIAICSYTCFLSFLYSPNGGLTVIAVYIPLIILAVPAVFVQLKLGGYLQKGVVGVFSLFFPFWKGVGIAALIDLLLFASTLAPIVAQLGTYAFIAISKEDYTWGTCSFVQHKTLQNEKCSENLDKESFAGEGITLHRPEEIFYKREFLQLSSGIESIDGFPQWHFTDLARKAEISLMPVTLAIVWVLVTLFVGFGARVCGWILFLLSPAALSCLLTVLGYGYHNLNNTHSVTYLRRLYVFQESEKNILISWIDGFKILIYAFPMWTPICCTMGKLCGRSRKIRNLTWVMLVVMFLLVSQLPNLAMAPYMGNLLAKYKDGIKFSPDVDRIMWQMPAAFASLKILHAYAFVFYLSAFLFTLMFLCVCTLTIVDNILDSLRHWIDKHACSKIAVNLLITFVVMLVSMGIGIIQTTKAGYYYFLLFSQSMDKLRFLLIFLLAFGLIVVYVKQNFGLIERIVMGFWFAISSLVCSGIWLYHLYYQMDEHSTNVLFDSISRPKEGSRKYFMPEWRWVSWAIAGFPFIGILLGAIHACFSACKDPSRKCRKLCCGVTERVREQNGEEFLPPPLLPPEPSAPPYMYSYMERGMNGTSRRDDYHLDHYKLDYDPPETEPLTRNDRSTRI</sequence>
<name>A0AAV2HVD8_LYMST</name>
<feature type="transmembrane region" description="Helical" evidence="9">
    <location>
        <begin position="441"/>
        <end position="458"/>
    </location>
</feature>
<feature type="transmembrane region" description="Helical" evidence="9">
    <location>
        <begin position="213"/>
        <end position="234"/>
    </location>
</feature>
<evidence type="ECO:0000256" key="9">
    <source>
        <dbReference type="SAM" id="Phobius"/>
    </source>
</evidence>
<evidence type="ECO:0000256" key="1">
    <source>
        <dbReference type="ARBA" id="ARBA00004141"/>
    </source>
</evidence>
<keyword evidence="6 9" id="KW-0472">Membrane</keyword>
<comment type="similarity">
    <text evidence="2">Belongs to the sodium:neurotransmitter symporter (SNF) (TC 2.A.22) family.</text>
</comment>
<keyword evidence="5 9" id="KW-1133">Transmembrane helix</keyword>
<evidence type="ECO:0000256" key="6">
    <source>
        <dbReference type="ARBA" id="ARBA00023136"/>
    </source>
</evidence>
<dbReference type="GO" id="GO:0089718">
    <property type="term" value="P:amino acid import across plasma membrane"/>
    <property type="evidence" value="ECO:0007669"/>
    <property type="project" value="TreeGrafter"/>
</dbReference>
<reference evidence="10 11" key="1">
    <citation type="submission" date="2024-04" db="EMBL/GenBank/DDBJ databases">
        <authorList>
            <consortium name="Genoscope - CEA"/>
            <person name="William W."/>
        </authorList>
    </citation>
    <scope>NUCLEOTIDE SEQUENCE [LARGE SCALE GENOMIC DNA]</scope>
</reference>
<dbReference type="SUPFAM" id="SSF161070">
    <property type="entry name" value="SNF-like"/>
    <property type="match status" value="1"/>
</dbReference>
<keyword evidence="11" id="KW-1185">Reference proteome</keyword>
<dbReference type="PANTHER" id="PTHR11616">
    <property type="entry name" value="SODIUM/CHLORIDE DEPENDENT TRANSPORTER"/>
    <property type="match status" value="1"/>
</dbReference>
<gene>
    <name evidence="10" type="ORF">GSLYS_00010809001</name>
</gene>
<evidence type="ECO:0000256" key="5">
    <source>
        <dbReference type="ARBA" id="ARBA00022989"/>
    </source>
</evidence>
<dbReference type="EMBL" id="CAXITT010000242">
    <property type="protein sequence ID" value="CAL1536896.1"/>
    <property type="molecule type" value="Genomic_DNA"/>
</dbReference>
<feature type="transmembrane region" description="Helical" evidence="9">
    <location>
        <begin position="186"/>
        <end position="206"/>
    </location>
</feature>
<feature type="transmembrane region" description="Helical" evidence="9">
    <location>
        <begin position="33"/>
        <end position="52"/>
    </location>
</feature>
<protein>
    <submittedName>
        <fullName evidence="10">Uncharacterized protein</fullName>
    </submittedName>
</protein>